<reference evidence="6 7" key="1">
    <citation type="submission" date="2021-07" db="EMBL/GenBank/DDBJ databases">
        <authorList>
            <consortium name="Genoscope - CEA"/>
            <person name="William W."/>
        </authorList>
    </citation>
    <scope>NUCLEOTIDE SEQUENCE [LARGE SCALE GENOMIC DNA]</scope>
</reference>
<feature type="region of interest" description="Disordered" evidence="4">
    <location>
        <begin position="116"/>
        <end position="155"/>
    </location>
</feature>
<dbReference type="InterPro" id="IPR038765">
    <property type="entry name" value="Papain-like_cys_pep_sf"/>
</dbReference>
<dbReference type="Gramene" id="A06p25040.2_BraZ1">
    <property type="protein sequence ID" value="A06p25040.2_BraZ1.CDS"/>
    <property type="gene ID" value="A06g25040.2_BraZ1"/>
</dbReference>
<dbReference type="InterPro" id="IPR003653">
    <property type="entry name" value="Peptidase_C48_C"/>
</dbReference>
<feature type="region of interest" description="Disordered" evidence="4">
    <location>
        <begin position="167"/>
        <end position="220"/>
    </location>
</feature>
<dbReference type="GO" id="GO:0008234">
    <property type="term" value="F:cysteine-type peptidase activity"/>
    <property type="evidence" value="ECO:0007669"/>
    <property type="project" value="InterPro"/>
</dbReference>
<dbReference type="Pfam" id="PF02902">
    <property type="entry name" value="Peptidase_C48"/>
    <property type="match status" value="1"/>
</dbReference>
<keyword evidence="3" id="KW-0378">Hydrolase</keyword>
<sequence>MLRCINANQVFTKEMFTGGVTKVDVERMRELAKAGGRKKTLPTQGKESPVVMNDERRITSIVNAIMRPELNRIDGDIASVVASVKEVSGCSLAIEAKVIATVERMLDSFKTEIMSGSRRLNTQSSFQSPISTGGPDGVGDEEVLPNTTETAPAGNDEIIENVIENLSHYSTPPGVDNDCPVNPHQRNQCSEGIVEESNENHPSRSAHSQTHEQPDPIIPSFSLGLTQEFHQTRELGDDVIGENEEHLVEKDNGDDTGETEENLLCRKSKRIRTVPPQLLTDYQCEAAIINRAREVPIMGNGQYGLSDVQEKYKRLQILLKKECIINVLGLSVSGKDITDIGGRTRLLPGRVVDIIMRVIAASVNRRVCEGSSRTPVFLDSRVQVLLSRNFPKFRKSKRESLYVFTQALVDTLQKSLNFNLAVSLFYMPVSIGRKHWVGICVDISTAKVYVLDCNPQVIDDQALSKELAPITEMFPSLLKHCGLLVEYGNKAFVVERVKGVVKNPYPSDAAITSCLLMQTHALSGPETCRSITPSLIPDEAQTAAVMVYEFHKKI</sequence>
<dbReference type="SUPFAM" id="SSF54001">
    <property type="entry name" value="Cysteine proteinases"/>
    <property type="match status" value="1"/>
</dbReference>
<dbReference type="GO" id="GO:0006508">
    <property type="term" value="P:proteolysis"/>
    <property type="evidence" value="ECO:0007669"/>
    <property type="project" value="UniProtKB-KW"/>
</dbReference>
<dbReference type="EMBL" id="LS974622">
    <property type="protein sequence ID" value="CAG7870264.1"/>
    <property type="molecule type" value="Genomic_DNA"/>
</dbReference>
<evidence type="ECO:0000313" key="6">
    <source>
        <dbReference type="EMBL" id="CAG7870264.1"/>
    </source>
</evidence>
<feature type="domain" description="Ubiquitin-like protease family profile" evidence="5">
    <location>
        <begin position="330"/>
        <end position="520"/>
    </location>
</feature>
<accession>A0A8D9D9N2</accession>
<name>A0A8D9D9N2_BRACM</name>
<dbReference type="Proteomes" id="UP000694005">
    <property type="component" value="Chromosome A06"/>
</dbReference>
<dbReference type="AlphaFoldDB" id="A0A8D9D9N2"/>
<organism evidence="6 7">
    <name type="scientific">Brassica campestris</name>
    <name type="common">Field mustard</name>
    <dbReference type="NCBI Taxonomy" id="3711"/>
    <lineage>
        <taxon>Eukaryota</taxon>
        <taxon>Viridiplantae</taxon>
        <taxon>Streptophyta</taxon>
        <taxon>Embryophyta</taxon>
        <taxon>Tracheophyta</taxon>
        <taxon>Spermatophyta</taxon>
        <taxon>Magnoliopsida</taxon>
        <taxon>eudicotyledons</taxon>
        <taxon>Gunneridae</taxon>
        <taxon>Pentapetalae</taxon>
        <taxon>rosids</taxon>
        <taxon>malvids</taxon>
        <taxon>Brassicales</taxon>
        <taxon>Brassicaceae</taxon>
        <taxon>Brassiceae</taxon>
        <taxon>Brassica</taxon>
    </lineage>
</organism>
<gene>
    <name evidence="6" type="ORF">BRAPAZ1V2_A06P25040.2</name>
</gene>
<comment type="similarity">
    <text evidence="1">Belongs to the peptidase C48 family.</text>
</comment>
<evidence type="ECO:0000313" key="7">
    <source>
        <dbReference type="Proteomes" id="UP000694005"/>
    </source>
</evidence>
<keyword evidence="2" id="KW-0645">Protease</keyword>
<dbReference type="PROSITE" id="PS50600">
    <property type="entry name" value="ULP_PROTEASE"/>
    <property type="match status" value="1"/>
</dbReference>
<evidence type="ECO:0000256" key="2">
    <source>
        <dbReference type="ARBA" id="ARBA00022670"/>
    </source>
</evidence>
<protein>
    <recommendedName>
        <fullName evidence="5">Ubiquitin-like protease family profile domain-containing protein</fullName>
    </recommendedName>
</protein>
<evidence type="ECO:0000256" key="3">
    <source>
        <dbReference type="ARBA" id="ARBA00022801"/>
    </source>
</evidence>
<evidence type="ECO:0000256" key="1">
    <source>
        <dbReference type="ARBA" id="ARBA00005234"/>
    </source>
</evidence>
<proteinExistence type="inferred from homology"/>
<evidence type="ECO:0000259" key="5">
    <source>
        <dbReference type="PROSITE" id="PS50600"/>
    </source>
</evidence>
<feature type="compositionally biased region" description="Polar residues" evidence="4">
    <location>
        <begin position="118"/>
        <end position="131"/>
    </location>
</feature>
<evidence type="ECO:0000256" key="4">
    <source>
        <dbReference type="SAM" id="MobiDB-lite"/>
    </source>
</evidence>